<accession>A0A538T231</accession>
<evidence type="ECO:0000259" key="2">
    <source>
        <dbReference type="Pfam" id="PF13229"/>
    </source>
</evidence>
<protein>
    <recommendedName>
        <fullName evidence="6">Right handed beta helix domain-containing protein</fullName>
    </recommendedName>
</protein>
<dbReference type="EMBL" id="VBOW01000057">
    <property type="protein sequence ID" value="TMQ57690.1"/>
    <property type="molecule type" value="Genomic_DNA"/>
</dbReference>
<feature type="domain" description="FlgD/Vpr Ig-like" evidence="3">
    <location>
        <begin position="536"/>
        <end position="587"/>
    </location>
</feature>
<evidence type="ECO:0008006" key="6">
    <source>
        <dbReference type="Google" id="ProtNLM"/>
    </source>
</evidence>
<name>A0A538T231_UNCEI</name>
<evidence type="ECO:0000313" key="5">
    <source>
        <dbReference type="Proteomes" id="UP000316852"/>
    </source>
</evidence>
<dbReference type="InterPro" id="IPR039448">
    <property type="entry name" value="Beta_helix"/>
</dbReference>
<keyword evidence="1" id="KW-0732">Signal</keyword>
<feature type="domain" description="Right handed beta helix" evidence="2">
    <location>
        <begin position="161"/>
        <end position="274"/>
    </location>
</feature>
<evidence type="ECO:0000259" key="3">
    <source>
        <dbReference type="Pfam" id="PF13860"/>
    </source>
</evidence>
<dbReference type="InterPro" id="IPR025965">
    <property type="entry name" value="FlgD/Vpr_Ig-like"/>
</dbReference>
<reference evidence="4 5" key="1">
    <citation type="journal article" date="2019" name="Nat. Microbiol.">
        <title>Mediterranean grassland soil C-N compound turnover is dependent on rainfall and depth, and is mediated by genomically divergent microorganisms.</title>
        <authorList>
            <person name="Diamond S."/>
            <person name="Andeer P.F."/>
            <person name="Li Z."/>
            <person name="Crits-Christoph A."/>
            <person name="Burstein D."/>
            <person name="Anantharaman K."/>
            <person name="Lane K.R."/>
            <person name="Thomas B.C."/>
            <person name="Pan C."/>
            <person name="Northen T.R."/>
            <person name="Banfield J.F."/>
        </authorList>
    </citation>
    <scope>NUCLEOTIDE SEQUENCE [LARGE SCALE GENOMIC DNA]</scope>
    <source>
        <strain evidence="4">WS_6</strain>
    </source>
</reference>
<comment type="caution">
    <text evidence="4">The sequence shown here is derived from an EMBL/GenBank/DDBJ whole genome shotgun (WGS) entry which is preliminary data.</text>
</comment>
<dbReference type="InterPro" id="IPR022441">
    <property type="entry name" value="Para_beta_helix_rpt-2"/>
</dbReference>
<feature type="signal peptide" evidence="1">
    <location>
        <begin position="1"/>
        <end position="22"/>
    </location>
</feature>
<evidence type="ECO:0000256" key="1">
    <source>
        <dbReference type="SAM" id="SignalP"/>
    </source>
</evidence>
<dbReference type="InterPro" id="IPR011050">
    <property type="entry name" value="Pectin_lyase_fold/virulence"/>
</dbReference>
<organism evidence="4 5">
    <name type="scientific">Eiseniibacteriota bacterium</name>
    <dbReference type="NCBI Taxonomy" id="2212470"/>
    <lineage>
        <taxon>Bacteria</taxon>
        <taxon>Candidatus Eiseniibacteriota</taxon>
    </lineage>
</organism>
<dbReference type="Gene3D" id="2.60.40.4070">
    <property type="match status" value="1"/>
</dbReference>
<feature type="domain" description="Right handed beta helix" evidence="2">
    <location>
        <begin position="286"/>
        <end position="409"/>
    </location>
</feature>
<gene>
    <name evidence="4" type="ORF">E6K76_09765</name>
</gene>
<evidence type="ECO:0000313" key="4">
    <source>
        <dbReference type="EMBL" id="TMQ57690.1"/>
    </source>
</evidence>
<dbReference type="AlphaFoldDB" id="A0A538T231"/>
<dbReference type="Pfam" id="PF13860">
    <property type="entry name" value="FlgD_ig"/>
    <property type="match status" value="1"/>
</dbReference>
<dbReference type="Proteomes" id="UP000316852">
    <property type="component" value="Unassembled WGS sequence"/>
</dbReference>
<dbReference type="SUPFAM" id="SSF51126">
    <property type="entry name" value="Pectin lyase-like"/>
    <property type="match status" value="1"/>
</dbReference>
<dbReference type="InterPro" id="IPR012334">
    <property type="entry name" value="Pectin_lyas_fold"/>
</dbReference>
<dbReference type="Gene3D" id="2.160.20.10">
    <property type="entry name" value="Single-stranded right-handed beta-helix, Pectin lyase-like"/>
    <property type="match status" value="1"/>
</dbReference>
<proteinExistence type="predicted"/>
<dbReference type="NCBIfam" id="TIGR03804">
    <property type="entry name" value="para_beta_helix"/>
    <property type="match status" value="1"/>
</dbReference>
<feature type="chain" id="PRO_5021812278" description="Right handed beta helix domain-containing protein" evidence="1">
    <location>
        <begin position="23"/>
        <end position="600"/>
    </location>
</feature>
<dbReference type="Pfam" id="PF13229">
    <property type="entry name" value="Beta_helix"/>
    <property type="match status" value="2"/>
</dbReference>
<sequence>MDDMARSRISAACLTVFAALCAAPPAIPSGVYFVDGASRSCSDSGPGNVSVPYCTISAAVKARGGPSTSIYVRPGVYREEVDIRSSGRARMPLALFALGSRVIVDGADDFSTPSLWLPLSGAVWCDSAVTWNVQQVLVDGVRLALPADSTASLTPGQFRYVAGAGLEVNLGGDNPGTRRTLVGRRDHGFFLSGASWVRIEGFEVIRTEDKGIFAADSSNDVTIKNNRVTFCANHGIAAINSSRLMIESNVASDNGFHGIALISGVNGSRIKNNQAFRNARPAIREANGIYVFASPANRLERNKVHDNQDSGVNIQSGSDGCISAENLSWNNGDHGFFHLYTTGVLNIGNVAWRNSSNGFSAEGQSNGTRILDCIAVDNGLATDKFDLYVDTTSTAGLVSNYNIFWNSTGQDIIKYGPDRYSTVSAFTTTGQDSQSIQADPNFIDPAAGDFHLRTGSPAIDSGTSASAEWPAVDADGRSRQDDPASPNVGTGPVPYADRGALEYLPLGIPGQLLPGRPNPFNPETEIDYSIGTPGFVEVNVFGISGSLVRTLVRGYEAPGDHSVIWFGDDDHGRRLPSGTYFCRIQAAGGFRETRRLVLLR</sequence>
<dbReference type="InterPro" id="IPR006626">
    <property type="entry name" value="PbH1"/>
</dbReference>
<dbReference type="SMART" id="SM00710">
    <property type="entry name" value="PbH1"/>
    <property type="match status" value="4"/>
</dbReference>